<dbReference type="Gene3D" id="1.20.5.100">
    <property type="entry name" value="Cytochrome c1, transmembrane anchor, C-terminal"/>
    <property type="match status" value="1"/>
</dbReference>
<comment type="similarity">
    <text evidence="2 7">Belongs to the UDP-glucose/GDP-mannose dehydrogenase family.</text>
</comment>
<evidence type="ECO:0000256" key="4">
    <source>
        <dbReference type="ARBA" id="ARBA00023002"/>
    </source>
</evidence>
<feature type="binding site" evidence="10">
    <location>
        <position position="260"/>
    </location>
    <ligand>
        <name>NAD(+)</name>
        <dbReference type="ChEBI" id="CHEBI:57540"/>
    </ligand>
</feature>
<evidence type="ECO:0000256" key="10">
    <source>
        <dbReference type="PIRSR" id="PIRSR500134-3"/>
    </source>
</evidence>
<evidence type="ECO:0000256" key="2">
    <source>
        <dbReference type="ARBA" id="ARBA00006601"/>
    </source>
</evidence>
<dbReference type="AlphaFoldDB" id="A0AAF0BX40"/>
<dbReference type="EMBL" id="CP116942">
    <property type="protein sequence ID" value="WCO68605.1"/>
    <property type="molecule type" value="Genomic_DNA"/>
</dbReference>
<dbReference type="KEGG" id="ima:PO878_07665"/>
<organism evidence="12 13">
    <name type="scientific">Iamia majanohamensis</name>
    <dbReference type="NCBI Taxonomy" id="467976"/>
    <lineage>
        <taxon>Bacteria</taxon>
        <taxon>Bacillati</taxon>
        <taxon>Actinomycetota</taxon>
        <taxon>Acidimicrobiia</taxon>
        <taxon>Acidimicrobiales</taxon>
        <taxon>Iamiaceae</taxon>
        <taxon>Iamia</taxon>
    </lineage>
</organism>
<dbReference type="Proteomes" id="UP001216390">
    <property type="component" value="Chromosome"/>
</dbReference>
<keyword evidence="5 7" id="KW-0520">NAD</keyword>
<feature type="binding site" evidence="10">
    <location>
        <position position="325"/>
    </location>
    <ligand>
        <name>NAD(+)</name>
        <dbReference type="ChEBI" id="CHEBI:57540"/>
    </ligand>
</feature>
<dbReference type="PANTHER" id="PTHR43750">
    <property type="entry name" value="UDP-GLUCOSE 6-DEHYDROGENASE TUAD"/>
    <property type="match status" value="1"/>
</dbReference>
<dbReference type="InterPro" id="IPR036291">
    <property type="entry name" value="NAD(P)-bd_dom_sf"/>
</dbReference>
<comment type="catalytic activity">
    <reaction evidence="6 7">
        <text>UDP-alpha-D-glucose + 2 NAD(+) + H2O = UDP-alpha-D-glucuronate + 2 NADH + 3 H(+)</text>
        <dbReference type="Rhea" id="RHEA:23596"/>
        <dbReference type="ChEBI" id="CHEBI:15377"/>
        <dbReference type="ChEBI" id="CHEBI:15378"/>
        <dbReference type="ChEBI" id="CHEBI:57540"/>
        <dbReference type="ChEBI" id="CHEBI:57945"/>
        <dbReference type="ChEBI" id="CHEBI:58052"/>
        <dbReference type="ChEBI" id="CHEBI:58885"/>
        <dbReference type="EC" id="1.1.1.22"/>
    </reaction>
</comment>
<dbReference type="InterPro" id="IPR001732">
    <property type="entry name" value="UDP-Glc/GDP-Man_DH_N"/>
</dbReference>
<evidence type="ECO:0000256" key="6">
    <source>
        <dbReference type="ARBA" id="ARBA00047473"/>
    </source>
</evidence>
<dbReference type="InterPro" id="IPR028357">
    <property type="entry name" value="UDPglc_DH_bac"/>
</dbReference>
<feature type="binding site" evidence="9">
    <location>
        <position position="201"/>
    </location>
    <ligand>
        <name>substrate</name>
    </ligand>
</feature>
<feature type="binding site" evidence="10">
    <location>
        <position position="123"/>
    </location>
    <ligand>
        <name>NAD(+)</name>
        <dbReference type="ChEBI" id="CHEBI:57540"/>
    </ligand>
</feature>
<dbReference type="GO" id="GO:0051287">
    <property type="term" value="F:NAD binding"/>
    <property type="evidence" value="ECO:0007669"/>
    <property type="project" value="InterPro"/>
</dbReference>
<evidence type="ECO:0000256" key="8">
    <source>
        <dbReference type="PIRSR" id="PIRSR500134-1"/>
    </source>
</evidence>
<keyword evidence="13" id="KW-1185">Reference proteome</keyword>
<evidence type="ECO:0000313" key="12">
    <source>
        <dbReference type="EMBL" id="WCO68605.1"/>
    </source>
</evidence>
<keyword evidence="4 7" id="KW-0560">Oxidoreductase</keyword>
<dbReference type="GO" id="GO:0000271">
    <property type="term" value="P:polysaccharide biosynthetic process"/>
    <property type="evidence" value="ECO:0007669"/>
    <property type="project" value="InterPro"/>
</dbReference>
<sequence>MAQKIAVIGTGYVGLTTGACLSHLGHDVVCVDVDAAKVDALNQGEIPILEAGLDELVQEGRTSGQLRFVVGAAPAVADAEFVYLCVPTPQGGDGSADLSYIRDAAAEIGPHLPPESIVINKSTVPVGSTRVVEQALGRSDVHVVSNPEFLREGSAVHDFLHPDRVVIGADDQSAAIRVAGLYLGLAAPLQVTDPASAETIKYASNAFLATKISFVNAIAAVCEAVGADVNDVVLGMGYDKRIGDAFLRPGPGWGGSCFPKDSHALVKIAEDAGYDFDLLKGVITVNDQQFTRVADKVEQAAGGSVDGVTIAVWGLTFKARTDDLRDSPSLEIVGRLVERGAVVRAYDPAVDAGSDDARLHGIEVCGDPYAACDGASVLAILTEWDEFKWLDLDKVAEVMAAKRVVDGRNLMDRNPLVRRGFVLEGIGR</sequence>
<dbReference type="Gene3D" id="3.40.50.720">
    <property type="entry name" value="NAD(P)-binding Rossmann-like Domain"/>
    <property type="match status" value="2"/>
</dbReference>
<evidence type="ECO:0000256" key="9">
    <source>
        <dbReference type="PIRSR" id="PIRSR500134-2"/>
    </source>
</evidence>
<reference evidence="12" key="1">
    <citation type="submission" date="2023-01" db="EMBL/GenBank/DDBJ databases">
        <title>The diversity of Class Acidimicrobiia in South China Sea sediment environments and the proposal of Iamia marina sp. nov., a novel species of the genus Iamia.</title>
        <authorList>
            <person name="He Y."/>
            <person name="Tian X."/>
        </authorList>
    </citation>
    <scope>NUCLEOTIDE SEQUENCE</scope>
    <source>
        <strain evidence="12">DSM 19957</strain>
    </source>
</reference>
<feature type="binding site" evidence="9">
    <location>
        <begin position="149"/>
        <end position="152"/>
    </location>
    <ligand>
        <name>substrate</name>
    </ligand>
</feature>
<evidence type="ECO:0000256" key="1">
    <source>
        <dbReference type="ARBA" id="ARBA00004701"/>
    </source>
</evidence>
<evidence type="ECO:0000259" key="11">
    <source>
        <dbReference type="SMART" id="SM00984"/>
    </source>
</evidence>
<evidence type="ECO:0000256" key="7">
    <source>
        <dbReference type="PIRNR" id="PIRNR000124"/>
    </source>
</evidence>
<dbReference type="SUPFAM" id="SSF51735">
    <property type="entry name" value="NAD(P)-binding Rossmann-fold domains"/>
    <property type="match status" value="1"/>
</dbReference>
<dbReference type="SUPFAM" id="SSF48179">
    <property type="entry name" value="6-phosphogluconate dehydrogenase C-terminal domain-like"/>
    <property type="match status" value="1"/>
</dbReference>
<gene>
    <name evidence="12" type="ORF">PO878_07665</name>
</gene>
<dbReference type="SMART" id="SM00984">
    <property type="entry name" value="UDPG_MGDP_dh_C"/>
    <property type="match status" value="1"/>
</dbReference>
<dbReference type="Pfam" id="PF03720">
    <property type="entry name" value="UDPG_MGDP_dh_C"/>
    <property type="match status" value="1"/>
</dbReference>
<dbReference type="PIRSF" id="PIRSF000124">
    <property type="entry name" value="UDPglc_GDPman_dh"/>
    <property type="match status" value="1"/>
</dbReference>
<protein>
    <recommendedName>
        <fullName evidence="3 7">UDP-glucose 6-dehydrogenase</fullName>
        <ecNumber evidence="3 7">1.1.1.22</ecNumber>
    </recommendedName>
</protein>
<dbReference type="InterPro" id="IPR008927">
    <property type="entry name" value="6-PGluconate_DH-like_C_sf"/>
</dbReference>
<feature type="binding site" evidence="9">
    <location>
        <position position="318"/>
    </location>
    <ligand>
        <name>substrate</name>
    </ligand>
</feature>
<dbReference type="PROSITE" id="PS51257">
    <property type="entry name" value="PROKAR_LIPOPROTEIN"/>
    <property type="match status" value="1"/>
</dbReference>
<feature type="domain" description="UDP-glucose/GDP-mannose dehydrogenase C-terminal" evidence="11">
    <location>
        <begin position="311"/>
        <end position="413"/>
    </location>
</feature>
<dbReference type="InterPro" id="IPR017476">
    <property type="entry name" value="UDP-Glc/GDP-Man"/>
</dbReference>
<feature type="binding site" evidence="10">
    <location>
        <position position="88"/>
    </location>
    <ligand>
        <name>NAD(+)</name>
        <dbReference type="ChEBI" id="CHEBI:57540"/>
    </ligand>
</feature>
<feature type="binding site" evidence="10">
    <location>
        <position position="37"/>
    </location>
    <ligand>
        <name>NAD(+)</name>
        <dbReference type="ChEBI" id="CHEBI:57540"/>
    </ligand>
</feature>
<feature type="active site" description="Nucleophile" evidence="8">
    <location>
        <position position="257"/>
    </location>
</feature>
<dbReference type="Pfam" id="PF03721">
    <property type="entry name" value="UDPG_MGDP_dh_N"/>
    <property type="match status" value="1"/>
</dbReference>
<feature type="binding site" evidence="9">
    <location>
        <position position="254"/>
    </location>
    <ligand>
        <name>substrate</name>
    </ligand>
</feature>
<dbReference type="PIRSF" id="PIRSF500134">
    <property type="entry name" value="UDPglc_DH_bac"/>
    <property type="match status" value="1"/>
</dbReference>
<dbReference type="InterPro" id="IPR014027">
    <property type="entry name" value="UDP-Glc/GDP-Man_DH_C"/>
</dbReference>
<dbReference type="GO" id="GO:0003979">
    <property type="term" value="F:UDP-glucose 6-dehydrogenase activity"/>
    <property type="evidence" value="ECO:0007669"/>
    <property type="project" value="UniProtKB-EC"/>
</dbReference>
<evidence type="ECO:0000256" key="5">
    <source>
        <dbReference type="ARBA" id="ARBA00023027"/>
    </source>
</evidence>
<accession>A0AAF0BX40</accession>
<dbReference type="NCBIfam" id="TIGR03026">
    <property type="entry name" value="NDP-sugDHase"/>
    <property type="match status" value="1"/>
</dbReference>
<dbReference type="InterPro" id="IPR014026">
    <property type="entry name" value="UDP-Glc/GDP-Man_DH_dimer"/>
</dbReference>
<feature type="binding site" evidence="10">
    <location>
        <position position="32"/>
    </location>
    <ligand>
        <name>NAD(+)</name>
        <dbReference type="ChEBI" id="CHEBI:57540"/>
    </ligand>
</feature>
<comment type="pathway">
    <text evidence="1">Nucleotide-sugar biosynthesis; UDP-alpha-D-glucuronate biosynthesis; UDP-alpha-D-glucuronate from UDP-alpha-D-glucose: step 1/1.</text>
</comment>
<feature type="binding site" evidence="9">
    <location>
        <begin position="246"/>
        <end position="250"/>
    </location>
    <ligand>
        <name>substrate</name>
    </ligand>
</feature>
<feature type="binding site" evidence="10">
    <location>
        <position position="152"/>
    </location>
    <ligand>
        <name>NAD(+)</name>
        <dbReference type="ChEBI" id="CHEBI:57540"/>
    </ligand>
</feature>
<dbReference type="RefSeq" id="WP_272738121.1">
    <property type="nucleotide sequence ID" value="NZ_CP116942.1"/>
</dbReference>
<dbReference type="SUPFAM" id="SSF52413">
    <property type="entry name" value="UDP-glucose/GDP-mannose dehydrogenase C-terminal domain"/>
    <property type="match status" value="1"/>
</dbReference>
<name>A0AAF0BX40_9ACTN</name>
<dbReference type="EC" id="1.1.1.22" evidence="3 7"/>
<dbReference type="Pfam" id="PF00984">
    <property type="entry name" value="UDPG_MGDP_dh"/>
    <property type="match status" value="1"/>
</dbReference>
<dbReference type="PANTHER" id="PTHR43750:SF3">
    <property type="entry name" value="UDP-GLUCOSE 6-DEHYDROGENASE TUAD"/>
    <property type="match status" value="1"/>
</dbReference>
<proteinExistence type="inferred from homology"/>
<dbReference type="InterPro" id="IPR036220">
    <property type="entry name" value="UDP-Glc/GDP-Man_DH_C_sf"/>
</dbReference>
<evidence type="ECO:0000256" key="3">
    <source>
        <dbReference type="ARBA" id="ARBA00012954"/>
    </source>
</evidence>
<evidence type="ECO:0000313" key="13">
    <source>
        <dbReference type="Proteomes" id="UP001216390"/>
    </source>
</evidence>